<gene>
    <name evidence="5" type="ORF">K8W16_06590</name>
</gene>
<dbReference type="InterPro" id="IPR003593">
    <property type="entry name" value="AAA+_ATPase"/>
</dbReference>
<keyword evidence="2" id="KW-0547">Nucleotide-binding</keyword>
<feature type="domain" description="AAA+ ATPase" evidence="4">
    <location>
        <begin position="602"/>
        <end position="737"/>
    </location>
</feature>
<feature type="domain" description="AAA+ ATPase" evidence="4">
    <location>
        <begin position="325"/>
        <end position="463"/>
    </location>
</feature>
<dbReference type="SUPFAM" id="SSF52540">
    <property type="entry name" value="P-loop containing nucleoside triphosphate hydrolases"/>
    <property type="match status" value="2"/>
</dbReference>
<dbReference type="Gene3D" id="1.10.8.60">
    <property type="match status" value="1"/>
</dbReference>
<dbReference type="GO" id="GO:0016887">
    <property type="term" value="F:ATP hydrolysis activity"/>
    <property type="evidence" value="ECO:0007669"/>
    <property type="project" value="InterPro"/>
</dbReference>
<reference evidence="5" key="1">
    <citation type="journal article" date="2021" name="PeerJ">
        <title>Extensive microbial diversity within the chicken gut microbiome revealed by metagenomics and culture.</title>
        <authorList>
            <person name="Gilroy R."/>
            <person name="Ravi A."/>
            <person name="Getino M."/>
            <person name="Pursley I."/>
            <person name="Horton D.L."/>
            <person name="Alikhan N.F."/>
            <person name="Baker D."/>
            <person name="Gharbi K."/>
            <person name="Hall N."/>
            <person name="Watson M."/>
            <person name="Adriaenssens E.M."/>
            <person name="Foster-Nyarko E."/>
            <person name="Jarju S."/>
            <person name="Secka A."/>
            <person name="Antonio M."/>
            <person name="Oren A."/>
            <person name="Chaudhuri R.R."/>
            <person name="La Ragione R."/>
            <person name="Hildebrand F."/>
            <person name="Pallen M.J."/>
        </authorList>
    </citation>
    <scope>NUCLEOTIDE SEQUENCE</scope>
    <source>
        <strain evidence="5">ChiGjej2B2-19336</strain>
    </source>
</reference>
<dbReference type="RefSeq" id="WP_304122280.1">
    <property type="nucleotide sequence ID" value="NZ_DYZA01000130.1"/>
</dbReference>
<dbReference type="PANTHER" id="PTHR43392">
    <property type="entry name" value="AAA-TYPE ATPASE FAMILY PROTEIN / ANKYRIN REPEAT FAMILY PROTEIN"/>
    <property type="match status" value="1"/>
</dbReference>
<evidence type="ECO:0000313" key="6">
    <source>
        <dbReference type="Proteomes" id="UP000698963"/>
    </source>
</evidence>
<dbReference type="InterPro" id="IPR003959">
    <property type="entry name" value="ATPase_AAA_core"/>
</dbReference>
<evidence type="ECO:0000256" key="2">
    <source>
        <dbReference type="ARBA" id="ARBA00022741"/>
    </source>
</evidence>
<evidence type="ECO:0000313" key="5">
    <source>
        <dbReference type="EMBL" id="HJD97294.1"/>
    </source>
</evidence>
<comment type="similarity">
    <text evidence="1">Belongs to the CbxX/CfxQ family.</text>
</comment>
<dbReference type="FunFam" id="3.40.50.300:FF:000216">
    <property type="entry name" value="Type VII secretion ATPase EccA"/>
    <property type="match status" value="2"/>
</dbReference>
<proteinExistence type="inferred from homology"/>
<evidence type="ECO:0000256" key="3">
    <source>
        <dbReference type="ARBA" id="ARBA00022840"/>
    </source>
</evidence>
<reference evidence="5" key="2">
    <citation type="submission" date="2021-09" db="EMBL/GenBank/DDBJ databases">
        <authorList>
            <person name="Gilroy R."/>
        </authorList>
    </citation>
    <scope>NUCLEOTIDE SEQUENCE</scope>
    <source>
        <strain evidence="5">ChiGjej2B2-19336</strain>
    </source>
</reference>
<sequence>MDIPRIDGQLEPKKLGNTLVFYGKGITDEFIGSGYVAQNFTTALYDALRAKGYERIIFYSLQRGIFFYDARSRDLSLPSSPRRTESPRRVGVLGRPQLRRAAEAPPEAERPTAISDERSFSLLNTFMKESSPLTAVVFLHTEGVFQHVENRRMLYSYANEWMTLVEPNRNLCCWVYAADSLSEVHTHLKENFPALHARIKQGLSTDSPFSLCLYVGAPDAVEIRRLVTRMRLQGELRYDWKDIDRLTEYFAARNLLLRDWHSQFLNHEITRKTAVENKWLETALSDKSAVERLDELIGLSGVKEIIKKFERRVRGEQQLGTRSFPHLHMVFQGNPGTGKTTVARLLGEMYRELGLLKRGHVREVASLADIVSEHVGGTSPRMNQVVDEALDGVLFIDEAYQLADEENPFAREALNTLMTRMENDSRRLAVVLAGYPDEMQRLLKANPGLERRFSRIVSFEDYTAEELYSILRQFLEAASIPELSSDMADCLRQVARGMYAERDRNFGNAGEMRNLSEQLYEQWMDRCMRDGLDLHTEPLERADLPETYHHYEATGATHQDGGMGAILDELDEMVGMREVREHIESMVNLMKLNRRMGNSSEQTLHLVFSGRPGTGKTTVAKKMGRIYHAMGYLPTPRCIDASPKDIIGRHVGDTENNAEELFQKALGGVLFFDEAYQYATHTFGQNFIDSLVRFMDAHRDSLAVVIAGYPDKIDEFLDSNEGLRSRFKNRIEFPDYTAGELGEIVARMAAKEKIGYTEEVRAVVVERMRLAATRKDFS</sequence>
<accession>A0A921DR59</accession>
<dbReference type="EMBL" id="DYZA01000130">
    <property type="protein sequence ID" value="HJD97294.1"/>
    <property type="molecule type" value="Genomic_DNA"/>
</dbReference>
<dbReference type="SMART" id="SM00382">
    <property type="entry name" value="AAA"/>
    <property type="match status" value="2"/>
</dbReference>
<dbReference type="Gene3D" id="3.40.50.300">
    <property type="entry name" value="P-loop containing nucleotide triphosphate hydrolases"/>
    <property type="match status" value="2"/>
</dbReference>
<dbReference type="PANTHER" id="PTHR43392:SF2">
    <property type="entry name" value="AAA-TYPE ATPASE FAMILY PROTEIN _ ANKYRIN REPEAT FAMILY PROTEIN"/>
    <property type="match status" value="1"/>
</dbReference>
<dbReference type="PRINTS" id="PR00819">
    <property type="entry name" value="CBXCFQXSUPER"/>
</dbReference>
<feature type="non-terminal residue" evidence="5">
    <location>
        <position position="778"/>
    </location>
</feature>
<dbReference type="Proteomes" id="UP000698963">
    <property type="component" value="Unassembled WGS sequence"/>
</dbReference>
<evidence type="ECO:0000259" key="4">
    <source>
        <dbReference type="SMART" id="SM00382"/>
    </source>
</evidence>
<dbReference type="Pfam" id="PF00004">
    <property type="entry name" value="AAA"/>
    <property type="match status" value="2"/>
</dbReference>
<name>A0A921DR59_9BACT</name>
<comment type="caution">
    <text evidence="5">The sequence shown here is derived from an EMBL/GenBank/DDBJ whole genome shotgun (WGS) entry which is preliminary data.</text>
</comment>
<dbReference type="InterPro" id="IPR050773">
    <property type="entry name" value="CbxX/CfxQ_RuBisCO_ESX"/>
</dbReference>
<evidence type="ECO:0000256" key="1">
    <source>
        <dbReference type="ARBA" id="ARBA00010378"/>
    </source>
</evidence>
<dbReference type="GO" id="GO:0005524">
    <property type="term" value="F:ATP binding"/>
    <property type="evidence" value="ECO:0007669"/>
    <property type="project" value="UniProtKB-KW"/>
</dbReference>
<organism evidence="5 6">
    <name type="scientific">Mailhella massiliensis</name>
    <dbReference type="NCBI Taxonomy" id="1903261"/>
    <lineage>
        <taxon>Bacteria</taxon>
        <taxon>Pseudomonadati</taxon>
        <taxon>Thermodesulfobacteriota</taxon>
        <taxon>Desulfovibrionia</taxon>
        <taxon>Desulfovibrionales</taxon>
        <taxon>Desulfovibrionaceae</taxon>
        <taxon>Mailhella</taxon>
    </lineage>
</organism>
<protein>
    <submittedName>
        <fullName evidence="5">AAA family ATPase</fullName>
    </submittedName>
</protein>
<keyword evidence="3" id="KW-0067">ATP-binding</keyword>
<dbReference type="AlphaFoldDB" id="A0A921DR59"/>
<dbReference type="InterPro" id="IPR027417">
    <property type="entry name" value="P-loop_NTPase"/>
</dbReference>
<dbReference type="InterPro" id="IPR000641">
    <property type="entry name" value="CbxX/CfxQ"/>
</dbReference>
<dbReference type="CDD" id="cd00009">
    <property type="entry name" value="AAA"/>
    <property type="match status" value="2"/>
</dbReference>